<dbReference type="AlphaFoldDB" id="A0A2T7A3I8"/>
<sequence>MTKVRSVRLACFLRSFPPSTIILLFSVYRHLTYCTISFPFAPPFFPRWLQSTERTRPADSRGFNCESGKKEGKD</sequence>
<reference evidence="2 3" key="1">
    <citation type="submission" date="2017-04" db="EMBL/GenBank/DDBJ databases">
        <title>Draft genome sequence of Tuber borchii Vittad., a whitish edible truffle.</title>
        <authorList>
            <consortium name="DOE Joint Genome Institute"/>
            <person name="Murat C."/>
            <person name="Kuo A."/>
            <person name="Barry K.W."/>
            <person name="Clum A."/>
            <person name="Dockter R.B."/>
            <person name="Fauchery L."/>
            <person name="Iotti M."/>
            <person name="Kohler A."/>
            <person name="Labutti K."/>
            <person name="Lindquist E.A."/>
            <person name="Lipzen A."/>
            <person name="Ohm R.A."/>
            <person name="Wang M."/>
            <person name="Grigoriev I.V."/>
            <person name="Zambonelli A."/>
            <person name="Martin F.M."/>
        </authorList>
    </citation>
    <scope>NUCLEOTIDE SEQUENCE [LARGE SCALE GENOMIC DNA]</scope>
    <source>
        <strain evidence="2 3">Tbo3840</strain>
    </source>
</reference>
<organism evidence="2 3">
    <name type="scientific">Tuber borchii</name>
    <name type="common">White truffle</name>
    <dbReference type="NCBI Taxonomy" id="42251"/>
    <lineage>
        <taxon>Eukaryota</taxon>
        <taxon>Fungi</taxon>
        <taxon>Dikarya</taxon>
        <taxon>Ascomycota</taxon>
        <taxon>Pezizomycotina</taxon>
        <taxon>Pezizomycetes</taxon>
        <taxon>Pezizales</taxon>
        <taxon>Tuberaceae</taxon>
        <taxon>Tuber</taxon>
    </lineage>
</organism>
<evidence type="ECO:0000313" key="3">
    <source>
        <dbReference type="Proteomes" id="UP000244722"/>
    </source>
</evidence>
<protein>
    <submittedName>
        <fullName evidence="2">Uncharacterized protein</fullName>
    </submittedName>
</protein>
<feature type="region of interest" description="Disordered" evidence="1">
    <location>
        <begin position="53"/>
        <end position="74"/>
    </location>
</feature>
<feature type="non-terminal residue" evidence="2">
    <location>
        <position position="74"/>
    </location>
</feature>
<dbReference type="Proteomes" id="UP000244722">
    <property type="component" value="Unassembled WGS sequence"/>
</dbReference>
<comment type="caution">
    <text evidence="2">The sequence shown here is derived from an EMBL/GenBank/DDBJ whole genome shotgun (WGS) entry which is preliminary data.</text>
</comment>
<evidence type="ECO:0000313" key="2">
    <source>
        <dbReference type="EMBL" id="PUU82288.1"/>
    </source>
</evidence>
<keyword evidence="3" id="KW-1185">Reference proteome</keyword>
<accession>A0A2T7A3I8</accession>
<dbReference type="EMBL" id="NESQ01000031">
    <property type="protein sequence ID" value="PUU82288.1"/>
    <property type="molecule type" value="Genomic_DNA"/>
</dbReference>
<name>A0A2T7A3I8_TUBBO</name>
<proteinExistence type="predicted"/>
<evidence type="ECO:0000256" key="1">
    <source>
        <dbReference type="SAM" id="MobiDB-lite"/>
    </source>
</evidence>
<gene>
    <name evidence="2" type="ORF">B9Z19DRAFT_1075388</name>
</gene>